<evidence type="ECO:0000256" key="1">
    <source>
        <dbReference type="SAM" id="Phobius"/>
    </source>
</evidence>
<proteinExistence type="predicted"/>
<evidence type="ECO:0000313" key="5">
    <source>
        <dbReference type="Proteomes" id="UP001154111"/>
    </source>
</evidence>
<accession>A0AAU9VJ36</accession>
<feature type="transmembrane region" description="Helical" evidence="1">
    <location>
        <begin position="602"/>
        <end position="625"/>
    </location>
</feature>
<feature type="transmembrane region" description="Helical" evidence="1">
    <location>
        <begin position="325"/>
        <end position="346"/>
    </location>
</feature>
<keyword evidence="1" id="KW-0812">Transmembrane</keyword>
<dbReference type="EMBL" id="OW659496">
    <property type="protein sequence ID" value="CAH2762189.1"/>
    <property type="molecule type" value="Genomic_DNA"/>
</dbReference>
<feature type="transmembrane region" description="Helical" evidence="1">
    <location>
        <begin position="679"/>
        <end position="701"/>
    </location>
</feature>
<evidence type="ECO:0000313" key="4">
    <source>
        <dbReference type="Proteomes" id="UP001154095"/>
    </source>
</evidence>
<feature type="transmembrane region" description="Helical" evidence="1">
    <location>
        <begin position="646"/>
        <end position="667"/>
    </location>
</feature>
<gene>
    <name evidence="3" type="ORF">ERYAMS2_01092</name>
    <name evidence="2" type="ORF">ERYAMS_00798</name>
</gene>
<feature type="transmembrane region" description="Helical" evidence="1">
    <location>
        <begin position="292"/>
        <end position="313"/>
    </location>
</feature>
<keyword evidence="1" id="KW-1133">Transmembrane helix</keyword>
<evidence type="ECO:0000313" key="2">
    <source>
        <dbReference type="EMBL" id="CAH2762189.1"/>
    </source>
</evidence>
<dbReference type="AlphaFoldDB" id="A0AAU9VJ36"/>
<evidence type="ECO:0000313" key="3">
    <source>
        <dbReference type="EMBL" id="CAH2762216.1"/>
    </source>
</evidence>
<name>A0AAU9VJ36_9FIRM</name>
<protein>
    <submittedName>
        <fullName evidence="3">DUF1430 domain-containing protein</fullName>
    </submittedName>
</protein>
<dbReference type="RefSeq" id="WP_254006408.1">
    <property type="nucleotide sequence ID" value="NZ_OW659477.1"/>
</dbReference>
<dbReference type="Proteomes" id="UP001154095">
    <property type="component" value="Chromosome"/>
</dbReference>
<sequence>MRKLGSIFTILTALLLFSITFTQFDRGYKASQSTLYKQEQLNQTIQTVTMSLSMERFQGDQASFLKALITFLQNHDYDALVNIQDRYTNNFYVYTDQSVAWNHLKLSRGLDDVNFKSQEEYRFISNSTLQSEAYAYVLPFNRNDKPPKSDSYNPEINYYPLHFLNKTENKTENLIVGLEVFVQPEMVTQFKTDYYNEFLLPYFPCSDVSANAYCGMIITTDNTGIQILDQLMQLNAFTNPLEFPNSLLILTIGTLFTILMMINMEQNREITIRYLHGNRSLLIFKRIFMKPVMAYIGLFMGTLIGLSIYNVGFMNTVSLRYFRNLAILTAIYIGFVIITTILFFIFQTVTVKSIFLKKRTKSKIMQIVIPSFKIVAVVILLIPLVGIYDTYQNIRRYQSVVSRKPELQSGMMINSINYGYDTTSVETDLFNVQVFELVERYGLSYINNEAMVDRHDDLGYIITNRNALTHESIMTRDGHELYVSRLEANTLLVPEGSDDMAVPHFKVDTIPVRKTPTVAAISYNNTQKSIRDNAPILIVVTPDSMFVEWIGDGSVFTSKSNQASFDAMIEAISMWSDMPEVTKLEDAYETTMTLYQHQQFKFYAMFGATVSLMILFSTLIFEMFIDLKGMEVSVQYLQGKYRLKRYGKLVLWNMMSLVLGYGFTLIHRSITATEVNPAISLYSLSVLSLVVLITDLMWMIYQIRKFEKEVMLYLLKGDLG</sequence>
<reference evidence="3" key="1">
    <citation type="submission" date="2022-04" db="EMBL/GenBank/DDBJ databases">
        <authorList>
            <person name="Forde T."/>
        </authorList>
    </citation>
    <scope>NUCLEOTIDE SEQUENCE</scope>
    <source>
        <strain evidence="3">A18Y016a</strain>
        <strain evidence="2">A18Y020d</strain>
    </source>
</reference>
<dbReference type="Proteomes" id="UP001154111">
    <property type="component" value="Chromosome"/>
</dbReference>
<keyword evidence="1" id="KW-0472">Membrane</keyword>
<keyword evidence="4" id="KW-1185">Reference proteome</keyword>
<organism evidence="3 5">
    <name type="scientific">Erysipelothrix amsterdamensis</name>
    <dbReference type="NCBI Taxonomy" id="2929157"/>
    <lineage>
        <taxon>Bacteria</taxon>
        <taxon>Bacillati</taxon>
        <taxon>Bacillota</taxon>
        <taxon>Erysipelotrichia</taxon>
        <taxon>Erysipelotrichales</taxon>
        <taxon>Erysipelotrichaceae</taxon>
        <taxon>Erysipelothrix</taxon>
    </lineage>
</organism>
<dbReference type="EMBL" id="OW659477">
    <property type="protein sequence ID" value="CAH2762216.1"/>
    <property type="molecule type" value="Genomic_DNA"/>
</dbReference>
<feature type="transmembrane region" description="Helical" evidence="1">
    <location>
        <begin position="367"/>
        <end position="388"/>
    </location>
</feature>